<reference evidence="1" key="1">
    <citation type="submission" date="2014-11" db="EMBL/GenBank/DDBJ databases">
        <authorList>
            <person name="Amaro Gonzalez C."/>
        </authorList>
    </citation>
    <scope>NUCLEOTIDE SEQUENCE</scope>
</reference>
<evidence type="ECO:0000313" key="1">
    <source>
        <dbReference type="EMBL" id="JAH35168.1"/>
    </source>
</evidence>
<name>A0A0E9S3P2_ANGAN</name>
<reference evidence="1" key="2">
    <citation type="journal article" date="2015" name="Fish Shellfish Immunol.">
        <title>Early steps in the European eel (Anguilla anguilla)-Vibrio vulnificus interaction in the gills: Role of the RtxA13 toxin.</title>
        <authorList>
            <person name="Callol A."/>
            <person name="Pajuelo D."/>
            <person name="Ebbesson L."/>
            <person name="Teles M."/>
            <person name="MacKenzie S."/>
            <person name="Amaro C."/>
        </authorList>
    </citation>
    <scope>NUCLEOTIDE SEQUENCE</scope>
</reference>
<protein>
    <submittedName>
        <fullName evidence="1">Uncharacterized protein</fullName>
    </submittedName>
</protein>
<dbReference type="AlphaFoldDB" id="A0A0E9S3P2"/>
<organism evidence="1">
    <name type="scientific">Anguilla anguilla</name>
    <name type="common">European freshwater eel</name>
    <name type="synonym">Muraena anguilla</name>
    <dbReference type="NCBI Taxonomy" id="7936"/>
    <lineage>
        <taxon>Eukaryota</taxon>
        <taxon>Metazoa</taxon>
        <taxon>Chordata</taxon>
        <taxon>Craniata</taxon>
        <taxon>Vertebrata</taxon>
        <taxon>Euteleostomi</taxon>
        <taxon>Actinopterygii</taxon>
        <taxon>Neopterygii</taxon>
        <taxon>Teleostei</taxon>
        <taxon>Anguilliformes</taxon>
        <taxon>Anguillidae</taxon>
        <taxon>Anguilla</taxon>
    </lineage>
</organism>
<dbReference type="EMBL" id="GBXM01073409">
    <property type="protein sequence ID" value="JAH35168.1"/>
    <property type="molecule type" value="Transcribed_RNA"/>
</dbReference>
<sequence length="40" mass="5068">MEALQSNWFRLDFSEQMRLNYTFLFKLVFTKKSRQYEHAY</sequence>
<accession>A0A0E9S3P2</accession>
<proteinExistence type="predicted"/>